<dbReference type="InterPro" id="IPR038765">
    <property type="entry name" value="Papain-like_cys_pep_sf"/>
</dbReference>
<name>A0ABR6YHJ5_9BURK</name>
<evidence type="ECO:0000259" key="2">
    <source>
        <dbReference type="SMART" id="SM00645"/>
    </source>
</evidence>
<proteinExistence type="inferred from homology"/>
<dbReference type="Proteomes" id="UP000624279">
    <property type="component" value="Unassembled WGS sequence"/>
</dbReference>
<dbReference type="InterPro" id="IPR013128">
    <property type="entry name" value="Peptidase_C1A"/>
</dbReference>
<evidence type="ECO:0000313" key="3">
    <source>
        <dbReference type="EMBL" id="MBC3875914.1"/>
    </source>
</evidence>
<keyword evidence="4" id="KW-1185">Reference proteome</keyword>
<feature type="domain" description="Peptidase C1A papain C-terminal" evidence="2">
    <location>
        <begin position="27"/>
        <end position="240"/>
    </location>
</feature>
<dbReference type="Gene3D" id="3.90.70.10">
    <property type="entry name" value="Cysteine proteinases"/>
    <property type="match status" value="1"/>
</dbReference>
<dbReference type="CDD" id="cd02619">
    <property type="entry name" value="Peptidase_C1"/>
    <property type="match status" value="1"/>
</dbReference>
<reference evidence="3 4" key="1">
    <citation type="submission" date="2020-08" db="EMBL/GenBank/DDBJ databases">
        <title>Novel species isolated from subtropical streams in China.</title>
        <authorList>
            <person name="Lu H."/>
        </authorList>
    </citation>
    <scope>NUCLEOTIDE SEQUENCE [LARGE SCALE GENOMIC DNA]</scope>
    <source>
        <strain evidence="3 4">LX15W</strain>
    </source>
</reference>
<dbReference type="SUPFAM" id="SSF54001">
    <property type="entry name" value="Cysteine proteinases"/>
    <property type="match status" value="1"/>
</dbReference>
<dbReference type="RefSeq" id="WP_186943894.1">
    <property type="nucleotide sequence ID" value="NZ_JACOGA010000026.1"/>
</dbReference>
<comment type="similarity">
    <text evidence="1">Belongs to the peptidase C1 family.</text>
</comment>
<evidence type="ECO:0000313" key="4">
    <source>
        <dbReference type="Proteomes" id="UP000624279"/>
    </source>
</evidence>
<dbReference type="PROSITE" id="PS00639">
    <property type="entry name" value="THIOL_PROTEASE_HIS"/>
    <property type="match status" value="1"/>
</dbReference>
<dbReference type="EMBL" id="JACOGA010000026">
    <property type="protein sequence ID" value="MBC3875914.1"/>
    <property type="molecule type" value="Genomic_DNA"/>
</dbReference>
<evidence type="ECO:0000256" key="1">
    <source>
        <dbReference type="ARBA" id="ARBA00008455"/>
    </source>
</evidence>
<dbReference type="SMART" id="SM00645">
    <property type="entry name" value="Pept_C1"/>
    <property type="match status" value="1"/>
</dbReference>
<sequence>MQTKLCLLQPDGPDSRDHAFQVPPLLLPARVDLRSHCPPVYDQGSRLGSCTANAVCNAFRFNLMRQAREQGRVAPAYHPSRLFLHYNARVLAGKQRQNKGAQIRDAMKSVAKQGICRESAWPYRAYQYASKPPHHAYQQALNYQSVAYQRLRHELDELKACLAEGFPFVLGLTVYSAFESAQMTSRGVLHLPKKAETKVGGHAVLAVGYNDESQRFILMNSWGKNWGQQGYFTVPYEYLMQERMARDFWTLRAVEVG</sequence>
<dbReference type="Pfam" id="PF00112">
    <property type="entry name" value="Peptidase_C1"/>
    <property type="match status" value="1"/>
</dbReference>
<accession>A0ABR6YHJ5</accession>
<gene>
    <name evidence="3" type="ORF">H8K55_20160</name>
</gene>
<comment type="caution">
    <text evidence="3">The sequence shown here is derived from an EMBL/GenBank/DDBJ whole genome shotgun (WGS) entry which is preliminary data.</text>
</comment>
<dbReference type="InterPro" id="IPR025660">
    <property type="entry name" value="Pept_his_AS"/>
</dbReference>
<dbReference type="PANTHER" id="PTHR12411">
    <property type="entry name" value="CYSTEINE PROTEASE FAMILY C1-RELATED"/>
    <property type="match status" value="1"/>
</dbReference>
<organism evidence="3 4">
    <name type="scientific">Undibacterium flavidum</name>
    <dbReference type="NCBI Taxonomy" id="2762297"/>
    <lineage>
        <taxon>Bacteria</taxon>
        <taxon>Pseudomonadati</taxon>
        <taxon>Pseudomonadota</taxon>
        <taxon>Betaproteobacteria</taxon>
        <taxon>Burkholderiales</taxon>
        <taxon>Oxalobacteraceae</taxon>
        <taxon>Undibacterium</taxon>
    </lineage>
</organism>
<protein>
    <submittedName>
        <fullName evidence="3">C1 family peptidase</fullName>
    </submittedName>
</protein>
<dbReference type="InterPro" id="IPR000668">
    <property type="entry name" value="Peptidase_C1A_C"/>
</dbReference>